<evidence type="ECO:0000313" key="2">
    <source>
        <dbReference type="Proteomes" id="UP000182077"/>
    </source>
</evidence>
<evidence type="ECO:0000313" key="1">
    <source>
        <dbReference type="EMBL" id="OJG46482.1"/>
    </source>
</evidence>
<organism evidence="1 2">
    <name type="scientific">Enterococcus hermanniensis</name>
    <dbReference type="NCBI Taxonomy" id="249189"/>
    <lineage>
        <taxon>Bacteria</taxon>
        <taxon>Bacillati</taxon>
        <taxon>Bacillota</taxon>
        <taxon>Bacilli</taxon>
        <taxon>Lactobacillales</taxon>
        <taxon>Enterococcaceae</taxon>
        <taxon>Enterococcus</taxon>
    </lineage>
</organism>
<protein>
    <submittedName>
        <fullName evidence="1">Uncharacterized protein</fullName>
    </submittedName>
</protein>
<sequence length="115" mass="13356">MLHREILSPKEVLDKIPNLDEGVFAIRCEMPLKTYQVILYKYQEDFFSIENPALLSALLGKNAADFGSSDQLLDKIEVCFEDNHYEPTTKEWVTLDLNTLKLINNVEVQFFDLEE</sequence>
<dbReference type="Proteomes" id="UP000182077">
    <property type="component" value="Unassembled WGS sequence"/>
</dbReference>
<name>A0A1L8TQS1_9ENTE</name>
<gene>
    <name evidence="1" type="ORF">RV04_GL000910</name>
</gene>
<proteinExistence type="predicted"/>
<comment type="caution">
    <text evidence="1">The sequence shown here is derived from an EMBL/GenBank/DDBJ whole genome shotgun (WGS) entry which is preliminary data.</text>
</comment>
<dbReference type="OrthoDB" id="2189728at2"/>
<keyword evidence="2" id="KW-1185">Reference proteome</keyword>
<dbReference type="STRING" id="249189.RV04_GL000910"/>
<dbReference type="AlphaFoldDB" id="A0A1L8TQS1"/>
<dbReference type="EMBL" id="JXKQ01000002">
    <property type="protein sequence ID" value="OJG46482.1"/>
    <property type="molecule type" value="Genomic_DNA"/>
</dbReference>
<accession>A0A1L8TQS1</accession>
<dbReference type="RefSeq" id="WP_071856940.1">
    <property type="nucleotide sequence ID" value="NZ_JBHSHK010000005.1"/>
</dbReference>
<reference evidence="1 2" key="1">
    <citation type="submission" date="2014-12" db="EMBL/GenBank/DDBJ databases">
        <title>Draft genome sequences of 29 type strains of Enterococci.</title>
        <authorList>
            <person name="Zhong Z."/>
            <person name="Sun Z."/>
            <person name="Liu W."/>
            <person name="Zhang W."/>
            <person name="Zhang H."/>
        </authorList>
    </citation>
    <scope>NUCLEOTIDE SEQUENCE [LARGE SCALE GENOMIC DNA]</scope>
    <source>
        <strain evidence="1 2">DSM 17122</strain>
    </source>
</reference>